<evidence type="ECO:0000313" key="4">
    <source>
        <dbReference type="Proteomes" id="UP000233425"/>
    </source>
</evidence>
<gene>
    <name evidence="3" type="ORF">RBATCC27255_01375</name>
</gene>
<dbReference type="InterPro" id="IPR029050">
    <property type="entry name" value="Immunoprotect_excell_Ig-like"/>
</dbReference>
<dbReference type="Proteomes" id="UP000233425">
    <property type="component" value="Unassembled WGS sequence"/>
</dbReference>
<keyword evidence="4" id="KW-1185">Reference proteome</keyword>
<evidence type="ECO:0000313" key="3">
    <source>
        <dbReference type="EMBL" id="PKD27912.1"/>
    </source>
</evidence>
<name>A0A2N0ULQ1_9FIRM</name>
<protein>
    <recommendedName>
        <fullName evidence="5">DUF4352 domain-containing protein</fullName>
    </recommendedName>
</protein>
<evidence type="ECO:0000256" key="1">
    <source>
        <dbReference type="ARBA" id="ARBA00022729"/>
    </source>
</evidence>
<dbReference type="AlphaFoldDB" id="A0A2N0ULQ1"/>
<keyword evidence="1" id="KW-0732">Signal</keyword>
<keyword evidence="2" id="KW-1133">Transmembrane helix</keyword>
<organism evidence="3 4">
    <name type="scientific">Ruminococcus bromii</name>
    <dbReference type="NCBI Taxonomy" id="40518"/>
    <lineage>
        <taxon>Bacteria</taxon>
        <taxon>Bacillati</taxon>
        <taxon>Bacillota</taxon>
        <taxon>Clostridia</taxon>
        <taxon>Eubacteriales</taxon>
        <taxon>Oscillospiraceae</taxon>
        <taxon>Ruminococcus</taxon>
    </lineage>
</organism>
<reference evidence="3" key="1">
    <citation type="journal article" date="2018" name="Environ. Microbiol.">
        <title>Sporulation capability and amylosome conservation among diverse human colonic and rumen isolates of the keystone starch-degrader Ruminococcus bromii.</title>
        <authorList>
            <person name="Mukhopadhya I."/>
            <person name="Morais S."/>
            <person name="Laverde-Gomez J."/>
            <person name="Sheridan P.O."/>
            <person name="Walker A.W."/>
            <person name="Kelly W."/>
            <person name="Klieve A.V."/>
            <person name="Ouwerkerk D."/>
            <person name="Duncan S.H."/>
            <person name="Louis P."/>
            <person name="Koropatkin N."/>
            <person name="Cockburn D."/>
            <person name="Kibler R."/>
            <person name="Cooper P.J."/>
            <person name="Sandoval C."/>
            <person name="Crost E."/>
            <person name="Juge N."/>
            <person name="Bayer E.A."/>
            <person name="Flint H.J."/>
        </authorList>
    </citation>
    <scope>NUCLEOTIDE SEQUENCE [LARGE SCALE GENOMIC DNA]</scope>
    <source>
        <strain evidence="3">ATCC 27255</strain>
    </source>
</reference>
<keyword evidence="2" id="KW-0472">Membrane</keyword>
<accession>A0A2N0ULQ1</accession>
<dbReference type="Gene3D" id="2.60.40.1240">
    <property type="match status" value="1"/>
</dbReference>
<keyword evidence="2" id="KW-0812">Transmembrane</keyword>
<feature type="transmembrane region" description="Helical" evidence="2">
    <location>
        <begin position="7"/>
        <end position="27"/>
    </location>
</feature>
<proteinExistence type="predicted"/>
<sequence length="230" mass="25720">MNKKITTVIILIIICASSIIVSILYLIKNDIIDINDIYTNADAKNTQVANGSNISSTENSALGSKSCVLLEEGAEYDTMYDDRTSIYVKLNNISISKNKAELPEFDTFEDWDEIKDSQGNITNEYSYVVLNITMMNKGNENVEVSLNSLLLHFGTDGGYNEARSFNSSEKKTSKNYFVEKLEPGKKLNVNVAYVAEDKQLNEYKDQLYLMTVLSGNPLGEGTMQVIKSEK</sequence>
<dbReference type="EMBL" id="NNSR01000066">
    <property type="protein sequence ID" value="PKD27912.1"/>
    <property type="molecule type" value="Genomic_DNA"/>
</dbReference>
<evidence type="ECO:0008006" key="5">
    <source>
        <dbReference type="Google" id="ProtNLM"/>
    </source>
</evidence>
<dbReference type="RefSeq" id="WP_101029351.1">
    <property type="nucleotide sequence ID" value="NZ_CABMMZ010000066.1"/>
</dbReference>
<evidence type="ECO:0000256" key="2">
    <source>
        <dbReference type="SAM" id="Phobius"/>
    </source>
</evidence>
<comment type="caution">
    <text evidence="3">The sequence shown here is derived from an EMBL/GenBank/DDBJ whole genome shotgun (WGS) entry which is preliminary data.</text>
</comment>